<accession>A0ABV9YTQ9</accession>
<dbReference type="Proteomes" id="UP001595947">
    <property type="component" value="Unassembled WGS sequence"/>
</dbReference>
<dbReference type="RefSeq" id="WP_378039502.1">
    <property type="nucleotide sequence ID" value="NZ_JBHSIV010000061.1"/>
</dbReference>
<gene>
    <name evidence="2" type="ORF">ACFPBZ_28550</name>
</gene>
<keyword evidence="3" id="KW-1185">Reference proteome</keyword>
<proteinExistence type="predicted"/>
<dbReference type="InterPro" id="IPR047675">
    <property type="entry name" value="Putative_zinc-bd"/>
</dbReference>
<evidence type="ECO:0000256" key="1">
    <source>
        <dbReference type="SAM" id="MobiDB-lite"/>
    </source>
</evidence>
<evidence type="ECO:0000313" key="2">
    <source>
        <dbReference type="EMBL" id="MFC5066188.1"/>
    </source>
</evidence>
<feature type="region of interest" description="Disordered" evidence="1">
    <location>
        <begin position="179"/>
        <end position="206"/>
    </location>
</feature>
<organism evidence="2 3">
    <name type="scientific">Actinomycetospora atypica</name>
    <dbReference type="NCBI Taxonomy" id="1290095"/>
    <lineage>
        <taxon>Bacteria</taxon>
        <taxon>Bacillati</taxon>
        <taxon>Actinomycetota</taxon>
        <taxon>Actinomycetes</taxon>
        <taxon>Pseudonocardiales</taxon>
        <taxon>Pseudonocardiaceae</taxon>
        <taxon>Actinomycetospora</taxon>
    </lineage>
</organism>
<dbReference type="EMBL" id="JBHSIV010000061">
    <property type="protein sequence ID" value="MFC5066188.1"/>
    <property type="molecule type" value="Genomic_DNA"/>
</dbReference>
<dbReference type="NCBIfam" id="NF041373">
    <property type="entry name" value="HGG_STG"/>
    <property type="match status" value="1"/>
</dbReference>
<protein>
    <submittedName>
        <fullName evidence="2">HGGxSTG domain-containing protein</fullName>
    </submittedName>
</protein>
<name>A0ABV9YTQ9_9PSEU</name>
<comment type="caution">
    <text evidence="2">The sequence shown here is derived from an EMBL/GenBank/DDBJ whole genome shotgun (WGS) entry which is preliminary data.</text>
</comment>
<evidence type="ECO:0000313" key="3">
    <source>
        <dbReference type="Proteomes" id="UP001595947"/>
    </source>
</evidence>
<sequence>MVSKYLPAGESSPIEHMRKCGARCRDGTPCEGVAIRGGQRCRMHGGAAPAVRDAATRRSEEVAVERAVHKYGKPRRTTPVQALEEELDRTQGHVDWLAEQVGRYPEEPVWRSVYQAERDHLTKLAAHMVTAKTAERRLALGNRTAALVGDLIDAVLRDFGLDTTDDAVRRVIRRHLDAMQGKSTDPAAQVEDAEVVGTEDTQPVEF</sequence>
<reference evidence="3" key="1">
    <citation type="journal article" date="2019" name="Int. J. Syst. Evol. Microbiol.">
        <title>The Global Catalogue of Microorganisms (GCM) 10K type strain sequencing project: providing services to taxonomists for standard genome sequencing and annotation.</title>
        <authorList>
            <consortium name="The Broad Institute Genomics Platform"/>
            <consortium name="The Broad Institute Genome Sequencing Center for Infectious Disease"/>
            <person name="Wu L."/>
            <person name="Ma J."/>
        </authorList>
    </citation>
    <scope>NUCLEOTIDE SEQUENCE [LARGE SCALE GENOMIC DNA]</scope>
    <source>
        <strain evidence="3">CGMCC 4.7093</strain>
    </source>
</reference>